<evidence type="ECO:0000313" key="2">
    <source>
        <dbReference type="Proteomes" id="UP000294257"/>
    </source>
</evidence>
<evidence type="ECO:0000313" key="1">
    <source>
        <dbReference type="EMBL" id="RZS32769.1"/>
    </source>
</evidence>
<organism evidence="1 2">
    <name type="scientific">Herbihabitans rhizosphaerae</name>
    <dbReference type="NCBI Taxonomy" id="1872711"/>
    <lineage>
        <taxon>Bacteria</taxon>
        <taxon>Bacillati</taxon>
        <taxon>Actinomycetota</taxon>
        <taxon>Actinomycetes</taxon>
        <taxon>Pseudonocardiales</taxon>
        <taxon>Pseudonocardiaceae</taxon>
        <taxon>Herbihabitans</taxon>
    </lineage>
</organism>
<name>A0A4V2ERQ5_9PSEU</name>
<proteinExistence type="predicted"/>
<sequence length="152" mass="16548">MDAGHRSFTRYLVLCAAVTVTVPLTSSCQPLEPTVKACDLSVDKPHVSSGLKKKGILGVDAKVRVECDVAPESHIVTIQLKREVSHRWVVLETVEDSRLPRPGKRETYQINYAGCVPGAWRAIAQARGSLRGKAFNFAAESDASIGKEECTL</sequence>
<dbReference type="Proteomes" id="UP000294257">
    <property type="component" value="Unassembled WGS sequence"/>
</dbReference>
<dbReference type="PROSITE" id="PS51257">
    <property type="entry name" value="PROKAR_LIPOPROTEIN"/>
    <property type="match status" value="1"/>
</dbReference>
<keyword evidence="2" id="KW-1185">Reference proteome</keyword>
<comment type="caution">
    <text evidence="1">The sequence shown here is derived from an EMBL/GenBank/DDBJ whole genome shotgun (WGS) entry which is preliminary data.</text>
</comment>
<dbReference type="EMBL" id="SGWQ01000011">
    <property type="protein sequence ID" value="RZS32769.1"/>
    <property type="molecule type" value="Genomic_DNA"/>
</dbReference>
<accession>A0A4V2ERQ5</accession>
<dbReference type="AlphaFoldDB" id="A0A4V2ERQ5"/>
<protein>
    <submittedName>
        <fullName evidence="1">Uncharacterized protein</fullName>
    </submittedName>
</protein>
<reference evidence="1 2" key="1">
    <citation type="submission" date="2019-02" db="EMBL/GenBank/DDBJ databases">
        <title>Genomic Encyclopedia of Type Strains, Phase IV (KMG-IV): sequencing the most valuable type-strain genomes for metagenomic binning, comparative biology and taxonomic classification.</title>
        <authorList>
            <person name="Goeker M."/>
        </authorList>
    </citation>
    <scope>NUCLEOTIDE SEQUENCE [LARGE SCALE GENOMIC DNA]</scope>
    <source>
        <strain evidence="1 2">DSM 101727</strain>
    </source>
</reference>
<gene>
    <name evidence="1" type="ORF">EV193_111154</name>
</gene>